<feature type="binding site" evidence="5">
    <location>
        <position position="171"/>
    </location>
    <ligand>
        <name>adenosylcob(III)alamin</name>
        <dbReference type="ChEBI" id="CHEBI:18408"/>
    </ligand>
</feature>
<comment type="catalytic activity">
    <reaction evidence="5">
        <text>ethanolamine = acetaldehyde + NH4(+)</text>
        <dbReference type="Rhea" id="RHEA:15313"/>
        <dbReference type="ChEBI" id="CHEBI:15343"/>
        <dbReference type="ChEBI" id="CHEBI:28938"/>
        <dbReference type="ChEBI" id="CHEBI:57603"/>
        <dbReference type="EC" id="4.3.1.7"/>
    </reaction>
</comment>
<comment type="cofactor">
    <cofactor evidence="5">
        <name>adenosylcob(III)alamin</name>
        <dbReference type="ChEBI" id="CHEBI:18408"/>
    </cofactor>
    <text evidence="5">Binds between the large and small subunits.</text>
</comment>
<keyword evidence="4 5" id="KW-1283">Bacterial microcompartment</keyword>
<sequence>MTDDIDQSPAHAALPESALVSNPWEALRQFTAARIALGRVGTSLPTAPHLQFQLAHARARNAVHRPADLTGIQEQLQQCGLDTTVVHSAASTRAIYLQRPDQGRRLDEAARQQLGQMAMKAAPDVVFVIGDGLSSLAIEKNAVPFVKEMLPRLREAGWQVGPTTLVRHARVAVGDEVAELLRAKLVVMLIGERPGLSSPDSMGIYMTWAPHVGLTDAARNCISNVRQEGLSYAGAAHKLLYLMEQARQRERSGVSLKDESDAPQLQEQAPVKPLFLLQTPSRIERP</sequence>
<evidence type="ECO:0000256" key="1">
    <source>
        <dbReference type="ARBA" id="ARBA00022628"/>
    </source>
</evidence>
<comment type="caution">
    <text evidence="7">The sequence shown here is derived from an EMBL/GenBank/DDBJ whole genome shotgun (WGS) entry which is preliminary data.</text>
</comment>
<feature type="region of interest" description="Disordered" evidence="6">
    <location>
        <begin position="252"/>
        <end position="273"/>
    </location>
</feature>
<evidence type="ECO:0000256" key="3">
    <source>
        <dbReference type="ARBA" id="ARBA00023285"/>
    </source>
</evidence>
<feature type="binding site" evidence="5">
    <location>
        <position position="221"/>
    </location>
    <ligand>
        <name>adenosylcob(III)alamin</name>
        <dbReference type="ChEBI" id="CHEBI:18408"/>
    </ligand>
</feature>
<dbReference type="GO" id="GO:0008851">
    <property type="term" value="F:ethanolamine ammonia-lyase activity"/>
    <property type="evidence" value="ECO:0007669"/>
    <property type="project" value="UniProtKB-UniRule"/>
</dbReference>
<keyword evidence="3 5" id="KW-0170">Cobalt</keyword>
<dbReference type="GO" id="GO:0009350">
    <property type="term" value="C:ethanolamine ammonia-lyase complex"/>
    <property type="evidence" value="ECO:0007669"/>
    <property type="project" value="UniProtKB-UniRule"/>
</dbReference>
<dbReference type="PANTHER" id="PTHR39330">
    <property type="entry name" value="ETHANOLAMINE AMMONIA-LYASE LIGHT CHAIN"/>
    <property type="match status" value="1"/>
</dbReference>
<gene>
    <name evidence="5" type="primary">eutC</name>
    <name evidence="7" type="ORF">E9531_00815</name>
</gene>
<dbReference type="GO" id="GO:0006520">
    <property type="term" value="P:amino acid metabolic process"/>
    <property type="evidence" value="ECO:0007669"/>
    <property type="project" value="InterPro"/>
</dbReference>
<dbReference type="HAMAP" id="MF_00601">
    <property type="entry name" value="EutC"/>
    <property type="match status" value="1"/>
</dbReference>
<evidence type="ECO:0000256" key="2">
    <source>
        <dbReference type="ARBA" id="ARBA00023239"/>
    </source>
</evidence>
<evidence type="ECO:0000313" key="8">
    <source>
        <dbReference type="Proteomes" id="UP000308917"/>
    </source>
</evidence>
<reference evidence="7 8" key="1">
    <citation type="journal article" date="2015" name="Antonie Van Leeuwenhoek">
        <title>Lampropedia puyangensis sp. nov., isolated from symptomatic bark of Populus ? euramericana canker and emended description of Lampropedia hyalina (Ehrenberg 1832) Lee et al. 2004.</title>
        <authorList>
            <person name="Li Y."/>
            <person name="Wang T."/>
            <person name="Piao C.G."/>
            <person name="Wang L.F."/>
            <person name="Tian G.Z."/>
            <person name="Zhu T.H."/>
            <person name="Guo M.W."/>
        </authorList>
    </citation>
    <scope>NUCLEOTIDE SEQUENCE [LARGE SCALE GENOMIC DNA]</scope>
    <source>
        <strain evidence="7 8">2-bin</strain>
    </source>
</reference>
<comment type="function">
    <text evidence="5">Catalyzes the deamination of various vicinal amino-alcohols to oxo compounds. Allows this organism to utilize ethanolamine as the sole source of nitrogen and carbon in the presence of external vitamin B12.</text>
</comment>
<protein>
    <recommendedName>
        <fullName evidence="5">Ethanolamine ammonia-lyase small subunit</fullName>
        <shortName evidence="5">EAL small subunit</shortName>
        <ecNumber evidence="5">4.3.1.7</ecNumber>
    </recommendedName>
</protein>
<dbReference type="PIRSF" id="PIRSF018982">
    <property type="entry name" value="EutC"/>
    <property type="match status" value="1"/>
</dbReference>
<keyword evidence="8" id="KW-1185">Reference proteome</keyword>
<dbReference type="GO" id="GO:0046336">
    <property type="term" value="P:ethanolamine catabolic process"/>
    <property type="evidence" value="ECO:0007669"/>
    <property type="project" value="UniProtKB-UniRule"/>
</dbReference>
<keyword evidence="1 5" id="KW-0846">Cobalamin</keyword>
<dbReference type="InterPro" id="IPR009246">
    <property type="entry name" value="EutC"/>
</dbReference>
<dbReference type="UniPathway" id="UPA00560"/>
<dbReference type="GO" id="GO:0031419">
    <property type="term" value="F:cobalamin binding"/>
    <property type="evidence" value="ECO:0007669"/>
    <property type="project" value="UniProtKB-UniRule"/>
</dbReference>
<evidence type="ECO:0000256" key="6">
    <source>
        <dbReference type="SAM" id="MobiDB-lite"/>
    </source>
</evidence>
<dbReference type="NCBIfam" id="NF003971">
    <property type="entry name" value="PRK05465.1"/>
    <property type="match status" value="1"/>
</dbReference>
<comment type="subcellular location">
    <subcellularLocation>
        <location evidence="5">Bacterial microcompartment</location>
    </subcellularLocation>
</comment>
<dbReference type="Proteomes" id="UP000308917">
    <property type="component" value="Unassembled WGS sequence"/>
</dbReference>
<comment type="similarity">
    <text evidence="5">Belongs to the EutC family.</text>
</comment>
<accession>A0A4S8FCP9</accession>
<dbReference type="EC" id="4.3.1.7" evidence="5"/>
<proteinExistence type="inferred from homology"/>
<dbReference type="OrthoDB" id="114248at2"/>
<dbReference type="Gene3D" id="3.40.50.11240">
    <property type="entry name" value="Ethanolamine ammonia-lyase light chain (EutC)"/>
    <property type="match status" value="1"/>
</dbReference>
<dbReference type="EMBL" id="STFG01000001">
    <property type="protein sequence ID" value="THU05127.1"/>
    <property type="molecule type" value="Genomic_DNA"/>
</dbReference>
<dbReference type="Gene3D" id="1.10.30.40">
    <property type="entry name" value="Ethanolamine ammonia-lyase light chain (EutC), N-terminal domain"/>
    <property type="match status" value="1"/>
</dbReference>
<keyword evidence="2 5" id="KW-0456">Lyase</keyword>
<dbReference type="InterPro" id="IPR042255">
    <property type="entry name" value="EutC_N"/>
</dbReference>
<evidence type="ECO:0000256" key="5">
    <source>
        <dbReference type="HAMAP-Rule" id="MF_00601"/>
    </source>
</evidence>
<comment type="subunit">
    <text evidence="5">The basic unit is a heterodimer which dimerizes to form tetramers. The heterotetramers trimerize; 6 large subunits form a core ring with 6 small subunits projecting outwards.</text>
</comment>
<dbReference type="InterPro" id="IPR042251">
    <property type="entry name" value="EutC_C"/>
</dbReference>
<comment type="pathway">
    <text evidence="5">Amine and polyamine degradation; ethanolamine degradation.</text>
</comment>
<dbReference type="RefSeq" id="WP_136571839.1">
    <property type="nucleotide sequence ID" value="NZ_STFG01000001.1"/>
</dbReference>
<name>A0A4S8FCP9_9BURK</name>
<dbReference type="GO" id="GO:0031471">
    <property type="term" value="C:ethanolamine degradation polyhedral organelle"/>
    <property type="evidence" value="ECO:0007669"/>
    <property type="project" value="UniProtKB-UniRule"/>
</dbReference>
<evidence type="ECO:0000256" key="4">
    <source>
        <dbReference type="ARBA" id="ARBA00024446"/>
    </source>
</evidence>
<feature type="binding site" evidence="5">
    <location>
        <position position="192"/>
    </location>
    <ligand>
        <name>adenosylcob(III)alamin</name>
        <dbReference type="ChEBI" id="CHEBI:18408"/>
    </ligand>
</feature>
<dbReference type="AlphaFoldDB" id="A0A4S8FCP9"/>
<organism evidence="7 8">
    <name type="scientific">Lampropedia puyangensis</name>
    <dbReference type="NCBI Taxonomy" id="1330072"/>
    <lineage>
        <taxon>Bacteria</taxon>
        <taxon>Pseudomonadati</taxon>
        <taxon>Pseudomonadota</taxon>
        <taxon>Betaproteobacteria</taxon>
        <taxon>Burkholderiales</taxon>
        <taxon>Comamonadaceae</taxon>
        <taxon>Lampropedia</taxon>
    </lineage>
</organism>
<dbReference type="PANTHER" id="PTHR39330:SF1">
    <property type="entry name" value="ETHANOLAMINE AMMONIA-LYASE SMALL SUBUNIT"/>
    <property type="match status" value="1"/>
</dbReference>
<evidence type="ECO:0000313" key="7">
    <source>
        <dbReference type="EMBL" id="THU05127.1"/>
    </source>
</evidence>
<dbReference type="Pfam" id="PF05985">
    <property type="entry name" value="EutC"/>
    <property type="match status" value="1"/>
</dbReference>